<dbReference type="Proteomes" id="UP000193642">
    <property type="component" value="Unassembled WGS sequence"/>
</dbReference>
<comment type="caution">
    <text evidence="5">The sequence shown here is derived from an EMBL/GenBank/DDBJ whole genome shotgun (WGS) entry which is preliminary data.</text>
</comment>
<dbReference type="GO" id="GO:0005975">
    <property type="term" value="P:carbohydrate metabolic process"/>
    <property type="evidence" value="ECO:0007669"/>
    <property type="project" value="InterPro"/>
</dbReference>
<name>A0A1Y2CSU8_9FUNG</name>
<dbReference type="InterPro" id="IPR036573">
    <property type="entry name" value="CBM_sf_5/12"/>
</dbReference>
<evidence type="ECO:0000313" key="5">
    <source>
        <dbReference type="EMBL" id="ORY49966.1"/>
    </source>
</evidence>
<organism evidence="5 6">
    <name type="scientific">Rhizoclosmatium globosum</name>
    <dbReference type="NCBI Taxonomy" id="329046"/>
    <lineage>
        <taxon>Eukaryota</taxon>
        <taxon>Fungi</taxon>
        <taxon>Fungi incertae sedis</taxon>
        <taxon>Chytridiomycota</taxon>
        <taxon>Chytridiomycota incertae sedis</taxon>
        <taxon>Chytridiomycetes</taxon>
        <taxon>Chytridiales</taxon>
        <taxon>Chytriomycetaceae</taxon>
        <taxon>Rhizoclosmatium</taxon>
    </lineage>
</organism>
<dbReference type="AlphaFoldDB" id="A0A1Y2CSU8"/>
<gene>
    <name evidence="5" type="ORF">BCR33DRAFT_713560</name>
</gene>
<dbReference type="InterPro" id="IPR003610">
    <property type="entry name" value="CBM5/12"/>
</dbReference>
<feature type="transmembrane region" description="Helical" evidence="3">
    <location>
        <begin position="112"/>
        <end position="133"/>
    </location>
</feature>
<sequence>MAAVTSRGPTSAQPCVPTWVQGSIYTQGQQVSVNGVNYQARFWTQTNPISSSDWIAVGPCTGNAPPGATQNRVPVVGAITTTAVGSTKDDLSVNPSGGGNAVGQGDTSLGPAAMYALIIVGILAFLLLAYCIVTGVRRWKRRTDPTHSARVSTTLPWVDPEGGRASAVLQGQPMQITPSMRPLVRKESVHSDIDSLRSIRKNSKVDLTDELYDHRIPGRFSRNTSPQLPATTLVSQPQPPMTAEEMEDTLRRHQLKKDVFGTNSEIRK</sequence>
<feature type="region of interest" description="Disordered" evidence="2">
    <location>
        <begin position="218"/>
        <end position="249"/>
    </location>
</feature>
<dbReference type="GO" id="GO:0005576">
    <property type="term" value="C:extracellular region"/>
    <property type="evidence" value="ECO:0007669"/>
    <property type="project" value="InterPro"/>
</dbReference>
<dbReference type="Pfam" id="PF02839">
    <property type="entry name" value="CBM_5_12"/>
    <property type="match status" value="1"/>
</dbReference>
<keyword evidence="3" id="KW-0472">Membrane</keyword>
<dbReference type="SUPFAM" id="SSF51055">
    <property type="entry name" value="Carbohydrate binding domain"/>
    <property type="match status" value="1"/>
</dbReference>
<dbReference type="Gene3D" id="2.10.10.20">
    <property type="entry name" value="Carbohydrate-binding module superfamily 5/12"/>
    <property type="match status" value="1"/>
</dbReference>
<proteinExistence type="predicted"/>
<keyword evidence="6" id="KW-1185">Reference proteome</keyword>
<evidence type="ECO:0000256" key="2">
    <source>
        <dbReference type="SAM" id="MobiDB-lite"/>
    </source>
</evidence>
<reference evidence="5 6" key="1">
    <citation type="submission" date="2016-07" db="EMBL/GenBank/DDBJ databases">
        <title>Pervasive Adenine N6-methylation of Active Genes in Fungi.</title>
        <authorList>
            <consortium name="DOE Joint Genome Institute"/>
            <person name="Mondo S.J."/>
            <person name="Dannebaum R.O."/>
            <person name="Kuo R.C."/>
            <person name="Labutti K."/>
            <person name="Haridas S."/>
            <person name="Kuo A."/>
            <person name="Salamov A."/>
            <person name="Ahrendt S.R."/>
            <person name="Lipzen A."/>
            <person name="Sullivan W."/>
            <person name="Andreopoulos W.B."/>
            <person name="Clum A."/>
            <person name="Lindquist E."/>
            <person name="Daum C."/>
            <person name="Ramamoorthy G.K."/>
            <person name="Gryganskyi A."/>
            <person name="Culley D."/>
            <person name="Magnuson J.K."/>
            <person name="James T.Y."/>
            <person name="O'Malley M.A."/>
            <person name="Stajich J.E."/>
            <person name="Spatafora J.W."/>
            <person name="Visel A."/>
            <person name="Grigoriev I.V."/>
        </authorList>
    </citation>
    <scope>NUCLEOTIDE SEQUENCE [LARGE SCALE GENOMIC DNA]</scope>
    <source>
        <strain evidence="5 6">JEL800</strain>
    </source>
</reference>
<dbReference type="GO" id="GO:0004553">
    <property type="term" value="F:hydrolase activity, hydrolyzing O-glycosyl compounds"/>
    <property type="evidence" value="ECO:0007669"/>
    <property type="project" value="InterPro"/>
</dbReference>
<evidence type="ECO:0000313" key="6">
    <source>
        <dbReference type="Proteomes" id="UP000193642"/>
    </source>
</evidence>
<evidence type="ECO:0000259" key="4">
    <source>
        <dbReference type="SMART" id="SM00495"/>
    </source>
</evidence>
<feature type="domain" description="Chitin-binding type-3" evidence="4">
    <location>
        <begin position="16"/>
        <end position="57"/>
    </location>
</feature>
<keyword evidence="1" id="KW-0378">Hydrolase</keyword>
<dbReference type="GO" id="GO:0030246">
    <property type="term" value="F:carbohydrate binding"/>
    <property type="evidence" value="ECO:0007669"/>
    <property type="project" value="InterPro"/>
</dbReference>
<protein>
    <recommendedName>
        <fullName evidence="4">Chitin-binding type-3 domain-containing protein</fullName>
    </recommendedName>
</protein>
<evidence type="ECO:0000256" key="3">
    <source>
        <dbReference type="SAM" id="Phobius"/>
    </source>
</evidence>
<dbReference type="EMBL" id="MCGO01000008">
    <property type="protein sequence ID" value="ORY49966.1"/>
    <property type="molecule type" value="Genomic_DNA"/>
</dbReference>
<feature type="compositionally biased region" description="Polar residues" evidence="2">
    <location>
        <begin position="221"/>
        <end position="236"/>
    </location>
</feature>
<keyword evidence="3" id="KW-0812">Transmembrane</keyword>
<evidence type="ECO:0000256" key="1">
    <source>
        <dbReference type="ARBA" id="ARBA00022801"/>
    </source>
</evidence>
<keyword evidence="3" id="KW-1133">Transmembrane helix</keyword>
<accession>A0A1Y2CSU8</accession>
<dbReference type="SMART" id="SM00495">
    <property type="entry name" value="ChtBD3"/>
    <property type="match status" value="1"/>
</dbReference>